<feature type="compositionally biased region" description="Basic and acidic residues" evidence="2">
    <location>
        <begin position="138"/>
        <end position="152"/>
    </location>
</feature>
<dbReference type="InterPro" id="IPR013096">
    <property type="entry name" value="Cupin_2"/>
</dbReference>
<evidence type="ECO:0000256" key="2">
    <source>
        <dbReference type="SAM" id="MobiDB-lite"/>
    </source>
</evidence>
<feature type="domain" description="Cupin type-2" evidence="3">
    <location>
        <begin position="39"/>
        <end position="110"/>
    </location>
</feature>
<dbReference type="InterPro" id="IPR011051">
    <property type="entry name" value="RmlC_Cupin_sf"/>
</dbReference>
<keyword evidence="5" id="KW-1185">Reference proteome</keyword>
<dbReference type="KEGG" id="halx:M0R89_15030"/>
<dbReference type="CDD" id="cd02224">
    <property type="entry name" value="cupin_SPO2919-like"/>
    <property type="match status" value="1"/>
</dbReference>
<dbReference type="EMBL" id="CP096659">
    <property type="protein sequence ID" value="UPV73846.1"/>
    <property type="molecule type" value="Genomic_DNA"/>
</dbReference>
<keyword evidence="1" id="KW-0479">Metal-binding</keyword>
<accession>A0A8U0HT21</accession>
<feature type="compositionally biased region" description="Acidic residues" evidence="2">
    <location>
        <begin position="153"/>
        <end position="168"/>
    </location>
</feature>
<dbReference type="Pfam" id="PF07883">
    <property type="entry name" value="Cupin_2"/>
    <property type="match status" value="1"/>
</dbReference>
<sequence length="168" mass="18512">MGKVNESDLDWTTLDRGETAFRRKQLGEAADGDRLGASLYELPPGKRSWPYHYHTANEEALYVLAGSGALRLGGERTPLEAGDYVALPADESGAHRVVNDSEEPLRYLAVSTMDDPEVTVYPDSEKLSVFVGSPPGGRDGRSVHGYYERDADVDYWSGEESDPRDESE</sequence>
<proteinExistence type="predicted"/>
<dbReference type="PANTHER" id="PTHR35848">
    <property type="entry name" value="OXALATE-BINDING PROTEIN"/>
    <property type="match status" value="1"/>
</dbReference>
<dbReference type="InterPro" id="IPR051610">
    <property type="entry name" value="GPI/OXD"/>
</dbReference>
<dbReference type="RefSeq" id="WP_248649896.1">
    <property type="nucleotide sequence ID" value="NZ_CP096659.1"/>
</dbReference>
<feature type="region of interest" description="Disordered" evidence="2">
    <location>
        <begin position="131"/>
        <end position="168"/>
    </location>
</feature>
<dbReference type="SUPFAM" id="SSF51182">
    <property type="entry name" value="RmlC-like cupins"/>
    <property type="match status" value="1"/>
</dbReference>
<reference evidence="4 5" key="1">
    <citation type="submission" date="2022-04" db="EMBL/GenBank/DDBJ databases">
        <title>Diverse halophilic archaea isolated from saline environments.</title>
        <authorList>
            <person name="Cui H.-L."/>
        </authorList>
    </citation>
    <scope>NUCLEOTIDE SEQUENCE [LARGE SCALE GENOMIC DNA]</scope>
    <source>
        <strain evidence="4 5">XZYJT49</strain>
    </source>
</reference>
<evidence type="ECO:0000313" key="4">
    <source>
        <dbReference type="EMBL" id="UPV73846.1"/>
    </source>
</evidence>
<dbReference type="AlphaFoldDB" id="A0A8U0HT21"/>
<dbReference type="Gene3D" id="2.60.120.10">
    <property type="entry name" value="Jelly Rolls"/>
    <property type="match status" value="1"/>
</dbReference>
<evidence type="ECO:0000259" key="3">
    <source>
        <dbReference type="Pfam" id="PF07883"/>
    </source>
</evidence>
<dbReference type="Proteomes" id="UP000830729">
    <property type="component" value="Chromosome"/>
</dbReference>
<dbReference type="PANTHER" id="PTHR35848:SF6">
    <property type="entry name" value="CUPIN TYPE-2 DOMAIN-CONTAINING PROTEIN"/>
    <property type="match status" value="1"/>
</dbReference>
<protein>
    <submittedName>
        <fullName evidence="4">Cupin domain-containing protein</fullName>
    </submittedName>
</protein>
<name>A0A8U0HT21_9EURY</name>
<evidence type="ECO:0000313" key="5">
    <source>
        <dbReference type="Proteomes" id="UP000830729"/>
    </source>
</evidence>
<evidence type="ECO:0000256" key="1">
    <source>
        <dbReference type="ARBA" id="ARBA00022723"/>
    </source>
</evidence>
<gene>
    <name evidence="4" type="ORF">M0R89_15030</name>
</gene>
<organism evidence="4 5">
    <name type="scientific">Halorussus limi</name>
    <dbReference type="NCBI Taxonomy" id="2938695"/>
    <lineage>
        <taxon>Archaea</taxon>
        <taxon>Methanobacteriati</taxon>
        <taxon>Methanobacteriota</taxon>
        <taxon>Stenosarchaea group</taxon>
        <taxon>Halobacteria</taxon>
        <taxon>Halobacteriales</taxon>
        <taxon>Haladaptataceae</taxon>
        <taxon>Halorussus</taxon>
    </lineage>
</organism>
<dbReference type="GO" id="GO:0046872">
    <property type="term" value="F:metal ion binding"/>
    <property type="evidence" value="ECO:0007669"/>
    <property type="project" value="UniProtKB-KW"/>
</dbReference>
<dbReference type="GeneID" id="72186539"/>
<dbReference type="InterPro" id="IPR014710">
    <property type="entry name" value="RmlC-like_jellyroll"/>
</dbReference>